<gene>
    <name evidence="1" type="ORF">JZ786_19260</name>
</gene>
<dbReference type="InterPro" id="IPR036390">
    <property type="entry name" value="WH_DNA-bd_sf"/>
</dbReference>
<protein>
    <submittedName>
        <fullName evidence="1">Uncharacterized protein</fullName>
    </submittedName>
</protein>
<reference evidence="1 2" key="1">
    <citation type="submission" date="2021-02" db="EMBL/GenBank/DDBJ databases">
        <title>Alicyclobacillus curvatus sp. nov. and Alicyclobacillus mengziensis sp. nov., two acidophilic bacteria isolated from acid mine drainage.</title>
        <authorList>
            <person name="Huang Y."/>
        </authorList>
    </citation>
    <scope>NUCLEOTIDE SEQUENCE [LARGE SCALE GENOMIC DNA]</scope>
    <source>
        <strain evidence="1 2">S30H14</strain>
    </source>
</reference>
<dbReference type="AlphaFoldDB" id="A0A9X7Z5Q4"/>
<dbReference type="InterPro" id="IPR036388">
    <property type="entry name" value="WH-like_DNA-bd_sf"/>
</dbReference>
<evidence type="ECO:0000313" key="2">
    <source>
        <dbReference type="Proteomes" id="UP000663505"/>
    </source>
</evidence>
<keyword evidence="2" id="KW-1185">Reference proteome</keyword>
<dbReference type="Gene3D" id="1.10.10.10">
    <property type="entry name" value="Winged helix-like DNA-binding domain superfamily/Winged helix DNA-binding domain"/>
    <property type="match status" value="1"/>
</dbReference>
<accession>A0A9X7Z5Q4</accession>
<dbReference type="RefSeq" id="WP_206655943.1">
    <property type="nucleotide sequence ID" value="NZ_CP071182.1"/>
</dbReference>
<organism evidence="1 2">
    <name type="scientific">Alicyclobacillus mengziensis</name>
    <dbReference type="NCBI Taxonomy" id="2931921"/>
    <lineage>
        <taxon>Bacteria</taxon>
        <taxon>Bacillati</taxon>
        <taxon>Bacillota</taxon>
        <taxon>Bacilli</taxon>
        <taxon>Bacillales</taxon>
        <taxon>Alicyclobacillaceae</taxon>
        <taxon>Alicyclobacillus</taxon>
    </lineage>
</organism>
<dbReference type="EMBL" id="CP071182">
    <property type="protein sequence ID" value="QSO46577.1"/>
    <property type="molecule type" value="Genomic_DNA"/>
</dbReference>
<proteinExistence type="predicted"/>
<dbReference type="Proteomes" id="UP000663505">
    <property type="component" value="Chromosome"/>
</dbReference>
<dbReference type="KEGG" id="afx:JZ786_19260"/>
<evidence type="ECO:0000313" key="1">
    <source>
        <dbReference type="EMBL" id="QSO46577.1"/>
    </source>
</evidence>
<sequence length="144" mass="16123">MVNNILNSNVNSDLKAFLKPILTWDSIQQSIIDIIASRADDNELTTITQSEISRLAQISPSQVSLHLKDLVKHGHLEVERRSTYHVIHRNVLERGATKAVLRYLLACVTHPACLQFTLAQLCDYTGLSPAEIDLAKGYVYQHSS</sequence>
<dbReference type="SUPFAM" id="SSF46785">
    <property type="entry name" value="Winged helix' DNA-binding domain"/>
    <property type="match status" value="1"/>
</dbReference>
<name>A0A9X7Z5Q4_9BACL</name>